<dbReference type="Gene3D" id="3.90.1010.20">
    <property type="match status" value="1"/>
</dbReference>
<evidence type="ECO:0000256" key="9">
    <source>
        <dbReference type="ARBA" id="ARBA00049922"/>
    </source>
</evidence>
<comment type="cofactor">
    <cofactor evidence="1">
        <name>FMN</name>
        <dbReference type="ChEBI" id="CHEBI:58210"/>
    </cofactor>
</comment>
<dbReference type="Proteomes" id="UP001487305">
    <property type="component" value="Unassembled WGS sequence"/>
</dbReference>
<evidence type="ECO:0000256" key="5">
    <source>
        <dbReference type="ARBA" id="ARBA00015872"/>
    </source>
</evidence>
<dbReference type="Gene3D" id="3.50.50.60">
    <property type="entry name" value="FAD/NAD(P)-binding domain"/>
    <property type="match status" value="1"/>
</dbReference>
<sequence>MGEIDGSCTSVSRRGFLKGAAAGMLGAGALGTGLVSLAGCASENAAGSSGTVTASAIAPGYGGDVEVELTVDTGSGSVKNASIEGKFETPNRGGRAIAVMQQEMIDSESIQVDTVAGATFTSSAIQDASTTAYNDAMGASGSMEVKMAPGEYTGKAKGYWQIWDLPVTITVNETSILKIETPTDRFEHGETEVILQSVKDLLFPRIIESQSIAVDAVAGATSSSNAVKSAIKQALQEALVAGGSNAAAVSKFQVAPEKSEVGITEEIDVDVLVVGMGTGGIAAMKSACESIQQLNGGGRVSLLGIDRAGKYGGKSALTHEGCAVNPPEYQAVKNGGEPFVDAEAFKGIWKQFTTTDGEQMAKEELIDLYFEESGRTIDWLYDMGWIFGDMGKTNPFTKGLTSYNVALTSNADVGTYEDRRAVLDTYYKQMLAEIAAQGGKYLLETEGYEFLTDDSKVVGVKARNRATGKEYVISAKAVIMNTGGFSANPDMVDALLDERWRGERKRIGTDQDTGLMVQAALDIGAGTYNIGMSPNIMHVSTDHWLHQYPINFYDDVLDGRTGRYKSWTLNNIPLACGISANVVAVNKEGKRYMDEAKYESFADDQDHESWPCFASGNYYYSIVSDDVLQEIATEGFNKIYKWEGYCAQGDIPADMPVPEVYEGLGYAIEEGMAWKGDSIADLAGQIGIDVDVLEATVAEYNKLCKAGEDTAFGKDPQYLTEFTCGPYYAIQIFNTSFSTCGGLDVDTDIRVLKDDHETPISGLYAIGADSMGVLLNPNRNYVGFGGVAQGWLWTSGRLAGANAARYINDEYGGFTYVSPALVDVEAQSSAR</sequence>
<dbReference type="SUPFAM" id="SSF51905">
    <property type="entry name" value="FAD/NAD(P)-binding domain"/>
    <property type="match status" value="1"/>
</dbReference>
<keyword evidence="6" id="KW-0285">Flavoprotein</keyword>
<accession>A0ABV1J8G8</accession>
<feature type="domain" description="FMN-binding" evidence="10">
    <location>
        <begin position="60"/>
        <end position="136"/>
    </location>
</feature>
<protein>
    <recommendedName>
        <fullName evidence="5">Urocanate reductase</fullName>
        <ecNumber evidence="4">1.3.99.33</ecNumber>
    </recommendedName>
</protein>
<keyword evidence="8" id="KW-0560">Oxidoreductase</keyword>
<keyword evidence="12" id="KW-1185">Reference proteome</keyword>
<gene>
    <name evidence="11" type="ORF">AAA083_00130</name>
</gene>
<dbReference type="Pfam" id="PF04205">
    <property type="entry name" value="FMN_bind"/>
    <property type="match status" value="2"/>
</dbReference>
<evidence type="ECO:0000256" key="8">
    <source>
        <dbReference type="ARBA" id="ARBA00023002"/>
    </source>
</evidence>
<dbReference type="PANTHER" id="PTHR43400">
    <property type="entry name" value="FUMARATE REDUCTASE"/>
    <property type="match status" value="1"/>
</dbReference>
<dbReference type="PROSITE" id="PS51318">
    <property type="entry name" value="TAT"/>
    <property type="match status" value="1"/>
</dbReference>
<dbReference type="PANTHER" id="PTHR43400:SF7">
    <property type="entry name" value="FAD-DEPENDENT OXIDOREDUCTASE 2 FAD BINDING DOMAIN-CONTAINING PROTEIN"/>
    <property type="match status" value="1"/>
</dbReference>
<dbReference type="Pfam" id="PF00890">
    <property type="entry name" value="FAD_binding_2"/>
    <property type="match status" value="1"/>
</dbReference>
<dbReference type="EC" id="1.3.99.33" evidence="4"/>
<dbReference type="InterPro" id="IPR007329">
    <property type="entry name" value="FMN-bd"/>
</dbReference>
<organism evidence="11 12">
    <name type="scientific">Raoultibacter massiliensis</name>
    <dbReference type="NCBI Taxonomy" id="1852371"/>
    <lineage>
        <taxon>Bacteria</taxon>
        <taxon>Bacillati</taxon>
        <taxon>Actinomycetota</taxon>
        <taxon>Coriobacteriia</taxon>
        <taxon>Eggerthellales</taxon>
        <taxon>Eggerthellaceae</taxon>
        <taxon>Raoultibacter</taxon>
    </lineage>
</organism>
<evidence type="ECO:0000256" key="4">
    <source>
        <dbReference type="ARBA" id="ARBA00013137"/>
    </source>
</evidence>
<evidence type="ECO:0000313" key="11">
    <source>
        <dbReference type="EMBL" id="MEQ3361376.1"/>
    </source>
</evidence>
<dbReference type="InterPro" id="IPR036188">
    <property type="entry name" value="FAD/NAD-bd_sf"/>
</dbReference>
<dbReference type="InterPro" id="IPR027477">
    <property type="entry name" value="Succ_DH/fumarate_Rdtase_cat_sf"/>
</dbReference>
<evidence type="ECO:0000256" key="1">
    <source>
        <dbReference type="ARBA" id="ARBA00001917"/>
    </source>
</evidence>
<comment type="cofactor">
    <cofactor evidence="2">
        <name>FAD</name>
        <dbReference type="ChEBI" id="CHEBI:57692"/>
    </cofactor>
</comment>
<evidence type="ECO:0000256" key="7">
    <source>
        <dbReference type="ARBA" id="ARBA00022827"/>
    </source>
</evidence>
<evidence type="ECO:0000259" key="10">
    <source>
        <dbReference type="SMART" id="SM00900"/>
    </source>
</evidence>
<dbReference type="InterPro" id="IPR003953">
    <property type="entry name" value="FAD-dep_OxRdtase_2_FAD-bd"/>
</dbReference>
<dbReference type="InterPro" id="IPR050315">
    <property type="entry name" value="FAD-oxidoreductase_2"/>
</dbReference>
<comment type="catalytic activity">
    <reaction evidence="9">
        <text>dihydrourocanate + A = urocanate + AH2</text>
        <dbReference type="Rhea" id="RHEA:36059"/>
        <dbReference type="ChEBI" id="CHEBI:13193"/>
        <dbReference type="ChEBI" id="CHEBI:17499"/>
        <dbReference type="ChEBI" id="CHEBI:27247"/>
        <dbReference type="ChEBI" id="CHEBI:72991"/>
        <dbReference type="EC" id="1.3.99.33"/>
    </reaction>
</comment>
<dbReference type="SMART" id="SM00900">
    <property type="entry name" value="FMN_bind"/>
    <property type="match status" value="2"/>
</dbReference>
<reference evidence="11 12" key="1">
    <citation type="submission" date="2024-04" db="EMBL/GenBank/DDBJ databases">
        <title>Human intestinal bacterial collection.</title>
        <authorList>
            <person name="Pauvert C."/>
            <person name="Hitch T.C.A."/>
            <person name="Clavel T."/>
        </authorList>
    </citation>
    <scope>NUCLEOTIDE SEQUENCE [LARGE SCALE GENOMIC DNA]</scope>
    <source>
        <strain evidence="11 12">CLA-KB-H42</strain>
    </source>
</reference>
<name>A0ABV1J8G8_9ACTN</name>
<evidence type="ECO:0000256" key="2">
    <source>
        <dbReference type="ARBA" id="ARBA00001974"/>
    </source>
</evidence>
<evidence type="ECO:0000313" key="12">
    <source>
        <dbReference type="Proteomes" id="UP001487305"/>
    </source>
</evidence>
<evidence type="ECO:0000256" key="6">
    <source>
        <dbReference type="ARBA" id="ARBA00022630"/>
    </source>
</evidence>
<feature type="domain" description="FMN-binding" evidence="10">
    <location>
        <begin position="158"/>
        <end position="238"/>
    </location>
</feature>
<dbReference type="RefSeq" id="WP_349226974.1">
    <property type="nucleotide sequence ID" value="NZ_JBBNOP010000001.1"/>
</dbReference>
<evidence type="ECO:0000256" key="3">
    <source>
        <dbReference type="ARBA" id="ARBA00008040"/>
    </source>
</evidence>
<keyword evidence="7" id="KW-0274">FAD</keyword>
<dbReference type="Gene3D" id="3.90.700.10">
    <property type="entry name" value="Succinate dehydrogenase/fumarate reductase flavoprotein, catalytic domain"/>
    <property type="match status" value="1"/>
</dbReference>
<comment type="caution">
    <text evidence="11">The sequence shown here is derived from an EMBL/GenBank/DDBJ whole genome shotgun (WGS) entry which is preliminary data.</text>
</comment>
<dbReference type="SUPFAM" id="SSF56425">
    <property type="entry name" value="Succinate dehydrogenase/fumarate reductase flavoprotein, catalytic domain"/>
    <property type="match status" value="1"/>
</dbReference>
<comment type="similarity">
    <text evidence="3">Belongs to the FAD-dependent oxidoreductase 2 family. FRD/SDH subfamily.</text>
</comment>
<dbReference type="EMBL" id="JBBNOP010000001">
    <property type="protein sequence ID" value="MEQ3361376.1"/>
    <property type="molecule type" value="Genomic_DNA"/>
</dbReference>
<dbReference type="InterPro" id="IPR006311">
    <property type="entry name" value="TAT_signal"/>
</dbReference>
<proteinExistence type="inferred from homology"/>